<proteinExistence type="predicted"/>
<dbReference type="InterPro" id="IPR058911">
    <property type="entry name" value="DUF8186_C"/>
</dbReference>
<dbReference type="Pfam" id="PF26590">
    <property type="entry name" value="DUF8186_M"/>
    <property type="match status" value="1"/>
</dbReference>
<keyword evidence="1" id="KW-0812">Transmembrane</keyword>
<evidence type="ECO:0000256" key="1">
    <source>
        <dbReference type="SAM" id="Phobius"/>
    </source>
</evidence>
<dbReference type="EMBL" id="RKLQ01000005">
    <property type="protein sequence ID" value="MBX0305647.1"/>
    <property type="molecule type" value="Genomic_DNA"/>
</dbReference>
<protein>
    <submittedName>
        <fullName evidence="4">Uncharacterized protein</fullName>
    </submittedName>
</protein>
<keyword evidence="1" id="KW-0472">Membrane</keyword>
<dbReference type="InterPro" id="IPR058910">
    <property type="entry name" value="DUF8186_M"/>
</dbReference>
<feature type="domain" description="DUF8186" evidence="3">
    <location>
        <begin position="150"/>
        <end position="236"/>
    </location>
</feature>
<evidence type="ECO:0000313" key="5">
    <source>
        <dbReference type="Proteomes" id="UP000783863"/>
    </source>
</evidence>
<evidence type="ECO:0000313" key="4">
    <source>
        <dbReference type="EMBL" id="MBX0305647.1"/>
    </source>
</evidence>
<evidence type="ECO:0000259" key="3">
    <source>
        <dbReference type="Pfam" id="PF26591"/>
    </source>
</evidence>
<comment type="caution">
    <text evidence="4">The sequence shown here is derived from an EMBL/GenBank/DDBJ whole genome shotgun (WGS) entry which is preliminary data.</text>
</comment>
<reference evidence="4" key="1">
    <citation type="submission" date="2021-06" db="EMBL/GenBank/DDBJ databases">
        <title>Halomicroarcula sp. F24A a new haloarchaeum isolated from saline soil.</title>
        <authorList>
            <person name="Duran-Viseras A."/>
            <person name="Sanchez-Porro C."/>
            <person name="Ventosa A."/>
        </authorList>
    </citation>
    <scope>NUCLEOTIDE SEQUENCE</scope>
    <source>
        <strain evidence="4">F24A</strain>
    </source>
</reference>
<keyword evidence="1" id="KW-1133">Transmembrane helix</keyword>
<gene>
    <name evidence="4" type="ORF">EGD98_18550</name>
</gene>
<organism evidence="4 5">
    <name type="scientific">Haloarcula salinisoli</name>
    <dbReference type="NCBI Taxonomy" id="2487746"/>
    <lineage>
        <taxon>Archaea</taxon>
        <taxon>Methanobacteriati</taxon>
        <taxon>Methanobacteriota</taxon>
        <taxon>Stenosarchaea group</taxon>
        <taxon>Halobacteria</taxon>
        <taxon>Halobacteriales</taxon>
        <taxon>Haloarculaceae</taxon>
        <taxon>Haloarcula</taxon>
    </lineage>
</organism>
<dbReference type="Pfam" id="PF26591">
    <property type="entry name" value="DUF8186_C"/>
    <property type="match status" value="1"/>
</dbReference>
<dbReference type="AlphaFoldDB" id="A0A8J7YHI6"/>
<feature type="transmembrane region" description="Helical" evidence="1">
    <location>
        <begin position="256"/>
        <end position="277"/>
    </location>
</feature>
<sequence>MQFDNGLRAHSQWSYYTRNGDGWTEWETTATQPGAVAPEWQPIAPYEVHAVPVTAGPELTYEWLDATDTASTNSRDVPVDLTYPEATMAPQPPLPPEIELDRAGNSTTSNRFTLHSSRSLRGAGEFTVYGLVRGRSVNVSVNTADPPTAHEVNLTAEVLNTSDAGTRLRVSARPRAGAPLEQGRIILTTEETRVTRQLRPADDGTVVVELDQSGVRRGRLRYEPPAPWWNQSRTYPTLATNGSFIDTANLPAIREIIDFIVITGLVFLPLYLLLYGFDILTRGKFLGWYEP</sequence>
<dbReference type="RefSeq" id="WP_220589844.1">
    <property type="nucleotide sequence ID" value="NZ_RKLQ01000005.1"/>
</dbReference>
<dbReference type="Proteomes" id="UP000783863">
    <property type="component" value="Unassembled WGS sequence"/>
</dbReference>
<keyword evidence="5" id="KW-1185">Reference proteome</keyword>
<evidence type="ECO:0000259" key="2">
    <source>
        <dbReference type="Pfam" id="PF26590"/>
    </source>
</evidence>
<feature type="domain" description="DUF8186" evidence="2">
    <location>
        <begin position="5"/>
        <end position="139"/>
    </location>
</feature>
<name>A0A8J7YHI6_9EURY</name>
<accession>A0A8J7YHI6</accession>